<evidence type="ECO:0000256" key="15">
    <source>
        <dbReference type="SAM" id="Phobius"/>
    </source>
</evidence>
<keyword evidence="13" id="KW-0131">Cell cycle</keyword>
<evidence type="ECO:0000256" key="6">
    <source>
        <dbReference type="ARBA" id="ARBA00022692"/>
    </source>
</evidence>
<dbReference type="GO" id="GO:0003689">
    <property type="term" value="F:DNA clamp loader activity"/>
    <property type="evidence" value="ECO:0007669"/>
    <property type="project" value="TreeGrafter"/>
</dbReference>
<evidence type="ECO:0000256" key="11">
    <source>
        <dbReference type="ARBA" id="ARBA00023136"/>
    </source>
</evidence>
<dbReference type="EMBL" id="LFMY01000009">
    <property type="protein sequence ID" value="OKL58506.1"/>
    <property type="molecule type" value="Genomic_DNA"/>
</dbReference>
<feature type="transmembrane region" description="Helical" evidence="15">
    <location>
        <begin position="1012"/>
        <end position="1031"/>
    </location>
</feature>
<comment type="subcellular location">
    <subcellularLocation>
        <location evidence="2">Endomembrane system</location>
        <topology evidence="2">Multi-pass membrane protein</topology>
    </subcellularLocation>
    <subcellularLocation>
        <location evidence="1">Nucleus</location>
    </subcellularLocation>
</comment>
<feature type="compositionally biased region" description="Polar residues" evidence="14">
    <location>
        <begin position="36"/>
        <end position="52"/>
    </location>
</feature>
<dbReference type="Pfam" id="PF03215">
    <property type="entry name" value="Rad17"/>
    <property type="match status" value="1"/>
</dbReference>
<evidence type="ECO:0000256" key="13">
    <source>
        <dbReference type="ARBA" id="ARBA00023306"/>
    </source>
</evidence>
<dbReference type="InterPro" id="IPR004582">
    <property type="entry name" value="Checkpoint_prot_Rad17_Rad24"/>
</dbReference>
<feature type="region of interest" description="Disordered" evidence="14">
    <location>
        <begin position="828"/>
        <end position="901"/>
    </location>
</feature>
<evidence type="ECO:0000256" key="7">
    <source>
        <dbReference type="ARBA" id="ARBA00022741"/>
    </source>
</evidence>
<name>A0A225AU90_TALAT</name>
<dbReference type="RefSeq" id="XP_020118627.1">
    <property type="nucleotide sequence ID" value="XM_020268574.1"/>
</dbReference>
<comment type="caution">
    <text evidence="17">The sequence shown here is derived from an EMBL/GenBank/DDBJ whole genome shotgun (WGS) entry which is preliminary data.</text>
</comment>
<organism evidence="17 18">
    <name type="scientific">Talaromyces atroroseus</name>
    <dbReference type="NCBI Taxonomy" id="1441469"/>
    <lineage>
        <taxon>Eukaryota</taxon>
        <taxon>Fungi</taxon>
        <taxon>Dikarya</taxon>
        <taxon>Ascomycota</taxon>
        <taxon>Pezizomycotina</taxon>
        <taxon>Eurotiomycetes</taxon>
        <taxon>Eurotiomycetidae</taxon>
        <taxon>Eurotiales</taxon>
        <taxon>Trichocomaceae</taxon>
        <taxon>Talaromyces</taxon>
        <taxon>Talaromyces sect. Trachyspermi</taxon>
    </lineage>
</organism>
<evidence type="ECO:0000256" key="14">
    <source>
        <dbReference type="SAM" id="MobiDB-lite"/>
    </source>
</evidence>
<keyword evidence="5" id="KW-0762">Sugar transport</keyword>
<reference evidence="17 18" key="1">
    <citation type="submission" date="2015-06" db="EMBL/GenBank/DDBJ databases">
        <title>Talaromyces atroroseus IBT 11181 draft genome.</title>
        <authorList>
            <person name="Rasmussen K.B."/>
            <person name="Rasmussen S."/>
            <person name="Petersen B."/>
            <person name="Sicheritz-Ponten T."/>
            <person name="Mortensen U.H."/>
            <person name="Thrane U."/>
        </authorList>
    </citation>
    <scope>NUCLEOTIDE SEQUENCE [LARGE SCALE GENOMIC DNA]</scope>
    <source>
        <strain evidence="17 18">IBT 11181</strain>
    </source>
</reference>
<keyword evidence="11 15" id="KW-0472">Membrane</keyword>
<evidence type="ECO:0000256" key="5">
    <source>
        <dbReference type="ARBA" id="ARBA00022597"/>
    </source>
</evidence>
<accession>A0A225AU90</accession>
<feature type="transmembrane region" description="Helical" evidence="15">
    <location>
        <begin position="1106"/>
        <end position="1125"/>
    </location>
</feature>
<keyword evidence="9" id="KW-0067">ATP-binding</keyword>
<dbReference type="GO" id="GO:0012505">
    <property type="term" value="C:endomembrane system"/>
    <property type="evidence" value="ECO:0007669"/>
    <property type="project" value="UniProtKB-SubCell"/>
</dbReference>
<evidence type="ECO:0000256" key="8">
    <source>
        <dbReference type="ARBA" id="ARBA00022763"/>
    </source>
</evidence>
<protein>
    <recommendedName>
        <fullName evidence="16">Checkpoint protein RAD24-like helical bundle domain-containing protein</fullName>
    </recommendedName>
</protein>
<feature type="compositionally biased region" description="Basic residues" evidence="14">
    <location>
        <begin position="527"/>
        <end position="541"/>
    </location>
</feature>
<dbReference type="GO" id="GO:0005634">
    <property type="term" value="C:nucleus"/>
    <property type="evidence" value="ECO:0007669"/>
    <property type="project" value="UniProtKB-SubCell"/>
</dbReference>
<keyword evidence="18" id="KW-1185">Reference proteome</keyword>
<dbReference type="InterPro" id="IPR013657">
    <property type="entry name" value="SCL35B1-4/HUT1"/>
</dbReference>
<dbReference type="GeneID" id="31006026"/>
<feature type="compositionally biased region" description="Low complexity" evidence="14">
    <location>
        <begin position="852"/>
        <end position="862"/>
    </location>
</feature>
<dbReference type="Proteomes" id="UP000214365">
    <property type="component" value="Unassembled WGS sequence"/>
</dbReference>
<evidence type="ECO:0000256" key="2">
    <source>
        <dbReference type="ARBA" id="ARBA00004127"/>
    </source>
</evidence>
<dbReference type="GO" id="GO:0006281">
    <property type="term" value="P:DNA repair"/>
    <property type="evidence" value="ECO:0007669"/>
    <property type="project" value="InterPro"/>
</dbReference>
<dbReference type="GO" id="GO:0055085">
    <property type="term" value="P:transmembrane transport"/>
    <property type="evidence" value="ECO:0007669"/>
    <property type="project" value="InterPro"/>
</dbReference>
<keyword evidence="10 15" id="KW-1133">Transmembrane helix</keyword>
<feature type="transmembrane region" description="Helical" evidence="15">
    <location>
        <begin position="939"/>
        <end position="960"/>
    </location>
</feature>
<evidence type="ECO:0000256" key="3">
    <source>
        <dbReference type="ARBA" id="ARBA00006168"/>
    </source>
</evidence>
<evidence type="ECO:0000256" key="4">
    <source>
        <dbReference type="ARBA" id="ARBA00022448"/>
    </source>
</evidence>
<comment type="similarity">
    <text evidence="3">Belongs to the rad17/RAD24 family.</text>
</comment>
<dbReference type="Gene3D" id="3.40.50.300">
    <property type="entry name" value="P-loop containing nucleotide triphosphate hydrolases"/>
    <property type="match status" value="1"/>
</dbReference>
<evidence type="ECO:0000259" key="16">
    <source>
        <dbReference type="Pfam" id="PF25812"/>
    </source>
</evidence>
<keyword evidence="4" id="KW-0813">Transport</keyword>
<dbReference type="Pfam" id="PF25812">
    <property type="entry name" value="RAD24_helical"/>
    <property type="match status" value="1"/>
</dbReference>
<dbReference type="GO" id="GO:0033314">
    <property type="term" value="P:mitotic DNA replication checkpoint signaling"/>
    <property type="evidence" value="ECO:0007669"/>
    <property type="project" value="TreeGrafter"/>
</dbReference>
<evidence type="ECO:0000313" key="18">
    <source>
        <dbReference type="Proteomes" id="UP000214365"/>
    </source>
</evidence>
<dbReference type="SUPFAM" id="SSF52540">
    <property type="entry name" value="P-loop containing nucleoside triphosphate hydrolases"/>
    <property type="match status" value="1"/>
</dbReference>
<evidence type="ECO:0000313" key="17">
    <source>
        <dbReference type="EMBL" id="OKL58506.1"/>
    </source>
</evidence>
<keyword evidence="12" id="KW-0539">Nucleus</keyword>
<dbReference type="PANTHER" id="PTHR12172">
    <property type="entry name" value="CELL CYCLE CHECKPOINT PROTEIN RAD17"/>
    <property type="match status" value="1"/>
</dbReference>
<keyword evidence="6 15" id="KW-0812">Transmembrane</keyword>
<dbReference type="GO" id="GO:0005524">
    <property type="term" value="F:ATP binding"/>
    <property type="evidence" value="ECO:0007669"/>
    <property type="project" value="UniProtKB-KW"/>
</dbReference>
<dbReference type="PANTHER" id="PTHR12172:SF0">
    <property type="entry name" value="CELL CYCLE CHECKPOINT PROTEIN RAD17"/>
    <property type="match status" value="1"/>
</dbReference>
<sequence length="1402" mass="153112">MAAPPPAKRQRKLVVLPSSSDNEETTRPTEAETYARSATVSSKTANTTCARHQQQQQPPQKAVEKTKKSVPPSRSLHSFFQPATEEQRWSFHRSGAKPQGSSFSSSSFLDELEEDRIEDDDDDDDHHADFDLGFSEEVFEGISTQKRKGGGHKLPARASSKRFILDGIGDTNTKVQPDVATSSAEEKIQRKPWSEQYAPVDVTELAVHKKKVDDVRNWLVAALSGWSRNKILVLHGPAGCGKTSTISLLRTVLHFDIVEWRSPFGGDAGNGQYASLSAQFDDFLSQLNGFGGLALTDSTSSNKATKQTLQKRVVLIEEFPASLSRGSVALSSFQASLRRYLASSLQNSQSIADSTPPIVIVISEAMLGTSVAMSENLTAHRLLGPEVYANPATTIIEFNPIAPTFMLKALQLVLKKEARHSMRQRIPGIGVLQRFSELGDIRSAISSLEFLCLRADKSVDWGGRVAAKAKSSSRRTAEIPLTAMEKESLELITQRESSLGLFHAVGKVVYNKRDENGADLSQNVEVHHHHHHHHVAPPRHLQHLDRPKVSQVSVEDMMDKTGTDVHTFVAALHENYPPSCDGSMFAETLEACIENLSDSDILGSEARSSSFSSRSGVGAARGRFLGYGASIDRLRQDEISFHVAVRGMLFSLPFPVRRSSGSARTSSSSSSRVGGPFKMYFPTSQRLWKDIEEVEGLVSLWERQLLSDASGIWGQKLSAPGHDLGVASWKSNALNASMSHTEDRKKHANVVPSAMPREDMLLHYLPYLSKIMGRDTSTARGLDRITQFNGIDALKREDDDDMPAEAEAANDWSTDSVLQPAGFQHQTQRRAVHNSHDNAATAAVRSRARIATENNTTSTKTTAHLVPARSPTVQHEKPDRNNNKNNNNNMASRIADEKGPEEEIGFLDDESLSDDAGSNSNADWRSVVAGVVCSALPRWFDAGVVGLLIFGGCCGNVFALEAIIKDEPAAGPLITFVQFATVSLFTIPSFLSWSAGPSSLFLKAPVIPLKSWVIYTIFFVTVNLLNNWAFAYRISVPLHIILRSGGPTASMIIGYLYNGRRYSRMQIFSVMLLTLGVVAAALADAKAQGNAITLGASSPGEEGKSTLTFITGFTILALAMLLSAFQGVYADRLYATHGNTHWREALLYSHMLSLPFFLPTYAQLSAQFRAFMASPSMLSDIDQYSAAASVFLSQSPQDVPLMNNHNRMNSTIHNATMALSHMAASLSAVSPSAAPITPSPFHNINNNNNSHISTILAASEASAGHLLNALLAKTPSKIFYLLINALTQYICIRGVYLLAAKSSSLTVTIVLNIRKLVSLLLSIYIFGNSLASGVLIGAGFVFLGGALYGVGSARAKAKNSMILHHQQQQDEGRRHRRRILDKVSSGYTSLREKSPRRRKVKV</sequence>
<dbReference type="InterPro" id="IPR027417">
    <property type="entry name" value="P-loop_NTPase"/>
</dbReference>
<dbReference type="InterPro" id="IPR057927">
    <property type="entry name" value="RAD24-like_helical"/>
</dbReference>
<feature type="transmembrane region" description="Helical" evidence="15">
    <location>
        <begin position="972"/>
        <end position="992"/>
    </location>
</feature>
<evidence type="ECO:0000256" key="10">
    <source>
        <dbReference type="ARBA" id="ARBA00022989"/>
    </source>
</evidence>
<feature type="region of interest" description="Disordered" evidence="14">
    <location>
        <begin position="1"/>
        <end position="108"/>
    </location>
</feature>
<feature type="region of interest" description="Disordered" evidence="14">
    <location>
        <begin position="525"/>
        <end position="545"/>
    </location>
</feature>
<feature type="domain" description="Checkpoint protein RAD24-like helical bundle" evidence="16">
    <location>
        <begin position="496"/>
        <end position="615"/>
    </location>
</feature>
<dbReference type="STRING" id="1441469.A0A225AU90"/>
<feature type="transmembrane region" description="Helical" evidence="15">
    <location>
        <begin position="1319"/>
        <end position="1350"/>
    </location>
</feature>
<keyword evidence="7" id="KW-0547">Nucleotide-binding</keyword>
<dbReference type="GO" id="GO:0000077">
    <property type="term" value="P:DNA damage checkpoint signaling"/>
    <property type="evidence" value="ECO:0007669"/>
    <property type="project" value="TreeGrafter"/>
</dbReference>
<keyword evidence="8" id="KW-0227">DNA damage</keyword>
<feature type="transmembrane region" description="Helical" evidence="15">
    <location>
        <begin position="1063"/>
        <end position="1085"/>
    </location>
</feature>
<gene>
    <name evidence="17" type="ORF">UA08_06270</name>
</gene>
<proteinExistence type="inferred from homology"/>
<feature type="transmembrane region" description="Helical" evidence="15">
    <location>
        <begin position="1278"/>
        <end position="1299"/>
    </location>
</feature>
<evidence type="ECO:0000256" key="12">
    <source>
        <dbReference type="ARBA" id="ARBA00023242"/>
    </source>
</evidence>
<dbReference type="OrthoDB" id="10265971at2759"/>
<dbReference type="Pfam" id="PF08449">
    <property type="entry name" value="UAA"/>
    <property type="match status" value="2"/>
</dbReference>
<evidence type="ECO:0000256" key="9">
    <source>
        <dbReference type="ARBA" id="ARBA00022840"/>
    </source>
</evidence>
<evidence type="ECO:0000256" key="1">
    <source>
        <dbReference type="ARBA" id="ARBA00004123"/>
    </source>
</evidence>
<dbReference type="GO" id="GO:0003682">
    <property type="term" value="F:chromatin binding"/>
    <property type="evidence" value="ECO:0007669"/>
    <property type="project" value="TreeGrafter"/>
</dbReference>